<accession>A0A0F7SQD1</accession>
<protein>
    <submittedName>
        <fullName evidence="2">Uncharacterized protein</fullName>
    </submittedName>
</protein>
<organism evidence="2">
    <name type="scientific">Phaffia rhodozyma</name>
    <name type="common">Yeast</name>
    <name type="synonym">Xanthophyllomyces dendrorhous</name>
    <dbReference type="NCBI Taxonomy" id="264483"/>
    <lineage>
        <taxon>Eukaryota</taxon>
        <taxon>Fungi</taxon>
        <taxon>Dikarya</taxon>
        <taxon>Basidiomycota</taxon>
        <taxon>Agaricomycotina</taxon>
        <taxon>Tremellomycetes</taxon>
        <taxon>Cystofilobasidiales</taxon>
        <taxon>Mrakiaceae</taxon>
        <taxon>Phaffia</taxon>
    </lineage>
</organism>
<proteinExistence type="predicted"/>
<feature type="compositionally biased region" description="Low complexity" evidence="1">
    <location>
        <begin position="28"/>
        <end position="41"/>
    </location>
</feature>
<dbReference type="EMBL" id="LN483142">
    <property type="protein sequence ID" value="CED82834.1"/>
    <property type="molecule type" value="Genomic_DNA"/>
</dbReference>
<evidence type="ECO:0000256" key="1">
    <source>
        <dbReference type="SAM" id="MobiDB-lite"/>
    </source>
</evidence>
<evidence type="ECO:0000313" key="2">
    <source>
        <dbReference type="EMBL" id="CED82834.1"/>
    </source>
</evidence>
<feature type="region of interest" description="Disordered" evidence="1">
    <location>
        <begin position="23"/>
        <end position="57"/>
    </location>
</feature>
<feature type="compositionally biased region" description="Acidic residues" evidence="1">
    <location>
        <begin position="126"/>
        <end position="145"/>
    </location>
</feature>
<feature type="compositionally biased region" description="Basic and acidic residues" evidence="1">
    <location>
        <begin position="146"/>
        <end position="156"/>
    </location>
</feature>
<reference evidence="2" key="1">
    <citation type="submission" date="2014-08" db="EMBL/GenBank/DDBJ databases">
        <authorList>
            <person name="Sharma Rahul"/>
            <person name="Thines Marco"/>
        </authorList>
    </citation>
    <scope>NUCLEOTIDE SEQUENCE</scope>
</reference>
<sequence>MPSSRSSDSDAFDLSLVADSMSYMNDRSNNSSNGSNGNSNSKGVDSNPPAASSLANIDLSSLTPEDLALLQPMIDLLNQTATLDSEEDQGENAAGELAKKLDEADQVADGLEGMLDRLLDKLGGMIDEEGEEGVEAGEEGEIEKEENEKGEQGQQE</sequence>
<name>A0A0F7SQD1_PHARH</name>
<dbReference type="AlphaFoldDB" id="A0A0F7SQD1"/>
<feature type="region of interest" description="Disordered" evidence="1">
    <location>
        <begin position="125"/>
        <end position="156"/>
    </location>
</feature>